<gene>
    <name evidence="1" type="ORF">H2199_004869</name>
</gene>
<organism evidence="1 2">
    <name type="scientific">Coniosporium tulheliwenetii</name>
    <dbReference type="NCBI Taxonomy" id="3383036"/>
    <lineage>
        <taxon>Eukaryota</taxon>
        <taxon>Fungi</taxon>
        <taxon>Dikarya</taxon>
        <taxon>Ascomycota</taxon>
        <taxon>Pezizomycotina</taxon>
        <taxon>Dothideomycetes</taxon>
        <taxon>Dothideomycetes incertae sedis</taxon>
        <taxon>Coniosporium</taxon>
    </lineage>
</organism>
<keyword evidence="2" id="KW-1185">Reference proteome</keyword>
<accession>A0ACC2Z4A1</accession>
<dbReference type="EMBL" id="JAPDRP010000013">
    <property type="protein sequence ID" value="KAJ9642488.1"/>
    <property type="molecule type" value="Genomic_DNA"/>
</dbReference>
<proteinExistence type="predicted"/>
<protein>
    <submittedName>
        <fullName evidence="1">Uncharacterized protein</fullName>
    </submittedName>
</protein>
<comment type="caution">
    <text evidence="1">The sequence shown here is derived from an EMBL/GenBank/DDBJ whole genome shotgun (WGS) entry which is preliminary data.</text>
</comment>
<sequence>MEVSNIHPPVSFIDASDPNYNVDMDIDMDIDLGGDAEIAALEAEAMRIEGQNTSVLVAAPSADGAATDIHAAPEKVHIRGVDNLTTADIKFLASELYPSDLFVRVEWIDDTSANIVYQTAEAATAALAAFSDFYQVVDPALVPLSELRKAKKLATHPDADLQVRQAFSTDVKKKGAREASRFYLMNPDKDPSERRKRFDSRRGRGGRRASDENGDYRRRRFDDREHRRRRDGEQEVAFDVSMYDDDAGAAPTRPAARSRRDSYSGYSSSGEGPGRRRAGGRGRDDGDLFANRVAKKPDETYGRLRDRSASPAGEGDGRLGFEDDETTARRRLRRRSSTPPPAYRKRDPNPHPSGNVGKELFPAKEPIVILSSPPANSAKELFPRKLSPAKRSRELFPHKTAVSNHRRTDALDAGESADIVANGSQERKSRDLFDRINSGGSSFSRLHDRPTIPTAGADETEGFSIRGSGTSQEVPGFSIRGAASTPDPTAPPVKELFPLRTGGNAGKELLLRRSRGEVDRGGRLRICISEEDEDPSSLAVGLGLA</sequence>
<evidence type="ECO:0000313" key="1">
    <source>
        <dbReference type="EMBL" id="KAJ9642488.1"/>
    </source>
</evidence>
<evidence type="ECO:0000313" key="2">
    <source>
        <dbReference type="Proteomes" id="UP001172680"/>
    </source>
</evidence>
<name>A0ACC2Z4A1_9PEZI</name>
<reference evidence="1" key="1">
    <citation type="submission" date="2022-10" db="EMBL/GenBank/DDBJ databases">
        <title>Culturing micro-colonial fungi from biological soil crusts in the Mojave desert and describing Neophaeococcomyces mojavensis, and introducing the new genera and species Taxawa tesnikishii.</title>
        <authorList>
            <person name="Kurbessoian T."/>
            <person name="Stajich J.E."/>
        </authorList>
    </citation>
    <scope>NUCLEOTIDE SEQUENCE</scope>
    <source>
        <strain evidence="1">JES_115</strain>
    </source>
</reference>
<dbReference type="Proteomes" id="UP001172680">
    <property type="component" value="Unassembled WGS sequence"/>
</dbReference>